<dbReference type="Gene3D" id="3.90.50.10">
    <property type="entry name" value="Photosynthetic Reaction Center, subunit H, domain 2"/>
    <property type="match status" value="2"/>
</dbReference>
<dbReference type="RefSeq" id="WP_203165342.1">
    <property type="nucleotide sequence ID" value="NZ_JAEVLS010000001.1"/>
</dbReference>
<evidence type="ECO:0000313" key="3">
    <source>
        <dbReference type="Proteomes" id="UP000661077"/>
    </source>
</evidence>
<sequence length="261" mass="30117">MLRPLSSLQKFAIRAVDGDIGAVADCYFDDRQWVVRYLVVDTQRWLPGSRKVLISPYSVSGIDWQNECVNVSITREQVKSSPSIDLDKPVSRQHETDFLDYYGYPYYWGGGMLWGVAASPAIARPPAGPEMERELRQRREAEDADPHLRSADYVSGYNIQARDGVIGHVDDFIFDEQSWEVRFFVIDTRNWLPGRHVVLATEWIEEVNWEQSLVHVPLTRDAIRASPEWDEDESLSESAEQSLYAHYGRTRDVGLRSQRHR</sequence>
<reference evidence="2 3" key="1">
    <citation type="journal article" date="2021" name="Int. J. Syst. Evol. Microbiol.">
        <title>Steroidobacter gossypii sp. nov., isolated from soil of cotton cropping field.</title>
        <authorList>
            <person name="Huang R."/>
            <person name="Yang S."/>
            <person name="Zhen C."/>
            <person name="Liu W."/>
        </authorList>
    </citation>
    <scope>NUCLEOTIDE SEQUENCE [LARGE SCALE GENOMIC DNA]</scope>
    <source>
        <strain evidence="2 3">S1-65</strain>
    </source>
</reference>
<proteinExistence type="predicted"/>
<organism evidence="2 3">
    <name type="scientific">Steroidobacter gossypii</name>
    <dbReference type="NCBI Taxonomy" id="2805490"/>
    <lineage>
        <taxon>Bacteria</taxon>
        <taxon>Pseudomonadati</taxon>
        <taxon>Pseudomonadota</taxon>
        <taxon>Gammaproteobacteria</taxon>
        <taxon>Steroidobacterales</taxon>
        <taxon>Steroidobacteraceae</taxon>
        <taxon>Steroidobacter</taxon>
    </lineage>
</organism>
<dbReference type="Proteomes" id="UP000661077">
    <property type="component" value="Unassembled WGS sequence"/>
</dbReference>
<name>A0ABS1WQV6_9GAMM</name>
<protein>
    <recommendedName>
        <fullName evidence="4">PRC-barrel domain-containing protein</fullName>
    </recommendedName>
</protein>
<dbReference type="InterPro" id="IPR011033">
    <property type="entry name" value="PRC_barrel-like_sf"/>
</dbReference>
<accession>A0ABS1WQV6</accession>
<dbReference type="SUPFAM" id="SSF50346">
    <property type="entry name" value="PRC-barrel domain"/>
    <property type="match status" value="2"/>
</dbReference>
<evidence type="ECO:0000313" key="2">
    <source>
        <dbReference type="EMBL" id="MBM0103365.1"/>
    </source>
</evidence>
<evidence type="ECO:0008006" key="4">
    <source>
        <dbReference type="Google" id="ProtNLM"/>
    </source>
</evidence>
<feature type="compositionally biased region" description="Basic and acidic residues" evidence="1">
    <location>
        <begin position="130"/>
        <end position="145"/>
    </location>
</feature>
<dbReference type="InterPro" id="IPR014747">
    <property type="entry name" value="Bac_photo_RC_H_C"/>
</dbReference>
<dbReference type="EMBL" id="JAEVLS010000001">
    <property type="protein sequence ID" value="MBM0103365.1"/>
    <property type="molecule type" value="Genomic_DNA"/>
</dbReference>
<evidence type="ECO:0000256" key="1">
    <source>
        <dbReference type="SAM" id="MobiDB-lite"/>
    </source>
</evidence>
<gene>
    <name evidence="2" type="ORF">JM946_01350</name>
</gene>
<feature type="region of interest" description="Disordered" evidence="1">
    <location>
        <begin position="126"/>
        <end position="145"/>
    </location>
</feature>
<keyword evidence="3" id="KW-1185">Reference proteome</keyword>
<comment type="caution">
    <text evidence="2">The sequence shown here is derived from an EMBL/GenBank/DDBJ whole genome shotgun (WGS) entry which is preliminary data.</text>
</comment>